<sequence>MQIKNYWKSAFQWKAFGLRLLIFNLTKRLIFAQDSDIVSSCTRYKKSVFDLQDGYSFLLHDAPIINKSLDTCHSYTPLISGGQIAEPKEFPHMARLGNRNGDNKTSWFCGGTLISNRLVLTAAHCLYSPSGAVNVVRLGELDFDSDKDDAQPEDFGVRNTTEHPSYKYPIMYNDIALIELDRGVRFSVYKHPACLPFNDGNRYDSFVATGWGQTTFAGTDSSKLRKAKLEGFHLKCPEIDDIVNLPNGFNASTQMCIGSTDTNDTCSGDSGGPVLIYHEEYPCMHHVMGITSTGFGCGTPNLPSLYTRVHAYLDWIKQTIANIS</sequence>
<dbReference type="InterPro" id="IPR043504">
    <property type="entry name" value="Peptidase_S1_PA_chymotrypsin"/>
</dbReference>
<dbReference type="HOGENOM" id="CLU_006842_0_3_1"/>
<dbReference type="SUPFAM" id="SSF50494">
    <property type="entry name" value="Trypsin-like serine proteases"/>
    <property type="match status" value="1"/>
</dbReference>
<dbReference type="PANTHER" id="PTHR24258">
    <property type="entry name" value="SERINE PROTEASE-RELATED"/>
    <property type="match status" value="1"/>
</dbReference>
<dbReference type="KEGG" id="dvi:6632791"/>
<name>B4M5P7_DROVI</name>
<evidence type="ECO:0000256" key="1">
    <source>
        <dbReference type="ARBA" id="ARBA00023157"/>
    </source>
</evidence>
<dbReference type="STRING" id="7244.B4M5P7"/>
<gene>
    <name evidence="5" type="primary">Dvir\GJ10536</name>
    <name evidence="5" type="ORF">Dvir_GJ10536</name>
</gene>
<keyword evidence="2" id="KW-0645">Protease</keyword>
<protein>
    <recommendedName>
        <fullName evidence="4">Peptidase S1 domain-containing protein</fullName>
    </recommendedName>
</protein>
<reference evidence="5 6" key="1">
    <citation type="journal article" date="2007" name="Nature">
        <title>Evolution of genes and genomes on the Drosophila phylogeny.</title>
        <authorList>
            <consortium name="Drosophila 12 Genomes Consortium"/>
            <person name="Clark A.G."/>
            <person name="Eisen M.B."/>
            <person name="Smith D.R."/>
            <person name="Bergman C.M."/>
            <person name="Oliver B."/>
            <person name="Markow T.A."/>
            <person name="Kaufman T.C."/>
            <person name="Kellis M."/>
            <person name="Gelbart W."/>
            <person name="Iyer V.N."/>
            <person name="Pollard D.A."/>
            <person name="Sackton T.B."/>
            <person name="Larracuente A.M."/>
            <person name="Singh N.D."/>
            <person name="Abad J.P."/>
            <person name="Abt D.N."/>
            <person name="Adryan B."/>
            <person name="Aguade M."/>
            <person name="Akashi H."/>
            <person name="Anderson W.W."/>
            <person name="Aquadro C.F."/>
            <person name="Ardell D.H."/>
            <person name="Arguello R."/>
            <person name="Artieri C.G."/>
            <person name="Barbash D.A."/>
            <person name="Barker D."/>
            <person name="Barsanti P."/>
            <person name="Batterham P."/>
            <person name="Batzoglou S."/>
            <person name="Begun D."/>
            <person name="Bhutkar A."/>
            <person name="Blanco E."/>
            <person name="Bosak S.A."/>
            <person name="Bradley R.K."/>
            <person name="Brand A.D."/>
            <person name="Brent M.R."/>
            <person name="Brooks A.N."/>
            <person name="Brown R.H."/>
            <person name="Butlin R.K."/>
            <person name="Caggese C."/>
            <person name="Calvi B.R."/>
            <person name="Bernardo de Carvalho A."/>
            <person name="Caspi A."/>
            <person name="Castrezana S."/>
            <person name="Celniker S.E."/>
            <person name="Chang J.L."/>
            <person name="Chapple C."/>
            <person name="Chatterji S."/>
            <person name="Chinwalla A."/>
            <person name="Civetta A."/>
            <person name="Clifton S.W."/>
            <person name="Comeron J.M."/>
            <person name="Costello J.C."/>
            <person name="Coyne J.A."/>
            <person name="Daub J."/>
            <person name="David R.G."/>
            <person name="Delcher A.L."/>
            <person name="Delehaunty K."/>
            <person name="Do C.B."/>
            <person name="Ebling H."/>
            <person name="Edwards K."/>
            <person name="Eickbush T."/>
            <person name="Evans J.D."/>
            <person name="Filipski A."/>
            <person name="Findeiss S."/>
            <person name="Freyhult E."/>
            <person name="Fulton L."/>
            <person name="Fulton R."/>
            <person name="Garcia A.C."/>
            <person name="Gardiner A."/>
            <person name="Garfield D.A."/>
            <person name="Garvin B.E."/>
            <person name="Gibson G."/>
            <person name="Gilbert D."/>
            <person name="Gnerre S."/>
            <person name="Godfrey J."/>
            <person name="Good R."/>
            <person name="Gotea V."/>
            <person name="Gravely B."/>
            <person name="Greenberg A.J."/>
            <person name="Griffiths-Jones S."/>
            <person name="Gross S."/>
            <person name="Guigo R."/>
            <person name="Gustafson E.A."/>
            <person name="Haerty W."/>
            <person name="Hahn M.W."/>
            <person name="Halligan D.L."/>
            <person name="Halpern A.L."/>
            <person name="Halter G.M."/>
            <person name="Han M.V."/>
            <person name="Heger A."/>
            <person name="Hillier L."/>
            <person name="Hinrichs A.S."/>
            <person name="Holmes I."/>
            <person name="Hoskins R.A."/>
            <person name="Hubisz M.J."/>
            <person name="Hultmark D."/>
            <person name="Huntley M.A."/>
            <person name="Jaffe D.B."/>
            <person name="Jagadeeshan S."/>
            <person name="Jeck W.R."/>
            <person name="Johnson J."/>
            <person name="Jones C.D."/>
            <person name="Jordan W.C."/>
            <person name="Karpen G.H."/>
            <person name="Kataoka E."/>
            <person name="Keightley P.D."/>
            <person name="Kheradpour P."/>
            <person name="Kirkness E.F."/>
            <person name="Koerich L.B."/>
            <person name="Kristiansen K."/>
            <person name="Kudrna D."/>
            <person name="Kulathinal R.J."/>
            <person name="Kumar S."/>
            <person name="Kwok R."/>
            <person name="Lander E."/>
            <person name="Langley C.H."/>
            <person name="Lapoint R."/>
            <person name="Lazzaro B.P."/>
            <person name="Lee S.J."/>
            <person name="Levesque L."/>
            <person name="Li R."/>
            <person name="Lin C.F."/>
            <person name="Lin M.F."/>
            <person name="Lindblad-Toh K."/>
            <person name="Llopart A."/>
            <person name="Long M."/>
            <person name="Low L."/>
            <person name="Lozovsky E."/>
            <person name="Lu J."/>
            <person name="Luo M."/>
            <person name="Machado C.A."/>
            <person name="Makalowski W."/>
            <person name="Marzo M."/>
            <person name="Matsuda M."/>
            <person name="Matzkin L."/>
            <person name="McAllister B."/>
            <person name="McBride C.S."/>
            <person name="McKernan B."/>
            <person name="McKernan K."/>
            <person name="Mendez-Lago M."/>
            <person name="Minx P."/>
            <person name="Mollenhauer M.U."/>
            <person name="Montooth K."/>
            <person name="Mount S.M."/>
            <person name="Mu X."/>
            <person name="Myers E."/>
            <person name="Negre B."/>
            <person name="Newfeld S."/>
            <person name="Nielsen R."/>
            <person name="Noor M.A."/>
            <person name="O'Grady P."/>
            <person name="Pachter L."/>
            <person name="Papaceit M."/>
            <person name="Parisi M.J."/>
            <person name="Parisi M."/>
            <person name="Parts L."/>
            <person name="Pedersen J.S."/>
            <person name="Pesole G."/>
            <person name="Phillippy A.M."/>
            <person name="Ponting C.P."/>
            <person name="Pop M."/>
            <person name="Porcelli D."/>
            <person name="Powell J.R."/>
            <person name="Prohaska S."/>
            <person name="Pruitt K."/>
            <person name="Puig M."/>
            <person name="Quesneville H."/>
            <person name="Ram K.R."/>
            <person name="Rand D."/>
            <person name="Rasmussen M.D."/>
            <person name="Reed L.K."/>
            <person name="Reenan R."/>
            <person name="Reily A."/>
            <person name="Remington K.A."/>
            <person name="Rieger T.T."/>
            <person name="Ritchie M.G."/>
            <person name="Robin C."/>
            <person name="Rogers Y.H."/>
            <person name="Rohde C."/>
            <person name="Rozas J."/>
            <person name="Rubenfield M.J."/>
            <person name="Ruiz A."/>
            <person name="Russo S."/>
            <person name="Salzberg S.L."/>
            <person name="Sanchez-Gracia A."/>
            <person name="Saranga D.J."/>
            <person name="Sato H."/>
            <person name="Schaeffer S.W."/>
            <person name="Schatz M.C."/>
            <person name="Schlenke T."/>
            <person name="Schwartz R."/>
            <person name="Segarra C."/>
            <person name="Singh R.S."/>
            <person name="Sirot L."/>
            <person name="Sirota M."/>
            <person name="Sisneros N.B."/>
            <person name="Smith C.D."/>
            <person name="Smith T.F."/>
            <person name="Spieth J."/>
            <person name="Stage D.E."/>
            <person name="Stark A."/>
            <person name="Stephan W."/>
            <person name="Strausberg R.L."/>
            <person name="Strempel S."/>
            <person name="Sturgill D."/>
            <person name="Sutton G."/>
            <person name="Sutton G.G."/>
            <person name="Tao W."/>
            <person name="Teichmann S."/>
            <person name="Tobari Y.N."/>
            <person name="Tomimura Y."/>
            <person name="Tsolas J.M."/>
            <person name="Valente V.L."/>
            <person name="Venter E."/>
            <person name="Venter J.C."/>
            <person name="Vicario S."/>
            <person name="Vieira F.G."/>
            <person name="Vilella A.J."/>
            <person name="Villasante A."/>
            <person name="Walenz B."/>
            <person name="Wang J."/>
            <person name="Wasserman M."/>
            <person name="Watts T."/>
            <person name="Wilson D."/>
            <person name="Wilson R.K."/>
            <person name="Wing R.A."/>
            <person name="Wolfner M.F."/>
            <person name="Wong A."/>
            <person name="Wong G.K."/>
            <person name="Wu C.I."/>
            <person name="Wu G."/>
            <person name="Yamamoto D."/>
            <person name="Yang H.P."/>
            <person name="Yang S.P."/>
            <person name="Yorke J.A."/>
            <person name="Yoshida K."/>
            <person name="Zdobnov E."/>
            <person name="Zhang P."/>
            <person name="Zhang Y."/>
            <person name="Zimin A.V."/>
            <person name="Baldwin J."/>
            <person name="Abdouelleil A."/>
            <person name="Abdulkadir J."/>
            <person name="Abebe A."/>
            <person name="Abera B."/>
            <person name="Abreu J."/>
            <person name="Acer S.C."/>
            <person name="Aftuck L."/>
            <person name="Alexander A."/>
            <person name="An P."/>
            <person name="Anderson E."/>
            <person name="Anderson S."/>
            <person name="Arachi H."/>
            <person name="Azer M."/>
            <person name="Bachantsang P."/>
            <person name="Barry A."/>
            <person name="Bayul T."/>
            <person name="Berlin A."/>
            <person name="Bessette D."/>
            <person name="Bloom T."/>
            <person name="Blye J."/>
            <person name="Boguslavskiy L."/>
            <person name="Bonnet C."/>
            <person name="Boukhgalter B."/>
            <person name="Bourzgui I."/>
            <person name="Brown A."/>
            <person name="Cahill P."/>
            <person name="Channer S."/>
            <person name="Cheshatsang Y."/>
            <person name="Chuda L."/>
            <person name="Citroen M."/>
            <person name="Collymore A."/>
            <person name="Cooke P."/>
            <person name="Costello M."/>
            <person name="D'Aco K."/>
            <person name="Daza R."/>
            <person name="De Haan G."/>
            <person name="DeGray S."/>
            <person name="DeMaso C."/>
            <person name="Dhargay N."/>
            <person name="Dooley K."/>
            <person name="Dooley E."/>
            <person name="Doricent M."/>
            <person name="Dorje P."/>
            <person name="Dorjee K."/>
            <person name="Dupes A."/>
            <person name="Elong R."/>
            <person name="Falk J."/>
            <person name="Farina A."/>
            <person name="Faro S."/>
            <person name="Ferguson D."/>
            <person name="Fisher S."/>
            <person name="Foley C.D."/>
            <person name="Franke A."/>
            <person name="Friedrich D."/>
            <person name="Gadbois L."/>
            <person name="Gearin G."/>
            <person name="Gearin C.R."/>
            <person name="Giannoukos G."/>
            <person name="Goode T."/>
            <person name="Graham J."/>
            <person name="Grandbois E."/>
            <person name="Grewal S."/>
            <person name="Gyaltsen K."/>
            <person name="Hafez N."/>
            <person name="Hagos B."/>
            <person name="Hall J."/>
            <person name="Henson C."/>
            <person name="Hollinger A."/>
            <person name="Honan T."/>
            <person name="Huard M.D."/>
            <person name="Hughes L."/>
            <person name="Hurhula B."/>
            <person name="Husby M.E."/>
            <person name="Kamat A."/>
            <person name="Kanga B."/>
            <person name="Kashin S."/>
            <person name="Khazanovich D."/>
            <person name="Kisner P."/>
            <person name="Lance K."/>
            <person name="Lara M."/>
            <person name="Lee W."/>
            <person name="Lennon N."/>
            <person name="Letendre F."/>
            <person name="LeVine R."/>
            <person name="Lipovsky A."/>
            <person name="Liu X."/>
            <person name="Liu J."/>
            <person name="Liu S."/>
            <person name="Lokyitsang T."/>
            <person name="Lokyitsang Y."/>
            <person name="Lubonja R."/>
            <person name="Lui A."/>
            <person name="MacDonald P."/>
            <person name="Magnisalis V."/>
            <person name="Maru K."/>
            <person name="Matthews C."/>
            <person name="McCusker W."/>
            <person name="McDonough S."/>
            <person name="Mehta T."/>
            <person name="Meldrim J."/>
            <person name="Meneus L."/>
            <person name="Mihai O."/>
            <person name="Mihalev A."/>
            <person name="Mihova T."/>
            <person name="Mittelman R."/>
            <person name="Mlenga V."/>
            <person name="Montmayeur A."/>
            <person name="Mulrain L."/>
            <person name="Navidi A."/>
            <person name="Naylor J."/>
            <person name="Negash T."/>
            <person name="Nguyen T."/>
            <person name="Nguyen N."/>
            <person name="Nicol R."/>
            <person name="Norbu C."/>
            <person name="Norbu N."/>
            <person name="Novod N."/>
            <person name="O'Neill B."/>
            <person name="Osman S."/>
            <person name="Markiewicz E."/>
            <person name="Oyono O.L."/>
            <person name="Patti C."/>
            <person name="Phunkhang P."/>
            <person name="Pierre F."/>
            <person name="Priest M."/>
            <person name="Raghuraman S."/>
            <person name="Rege F."/>
            <person name="Reyes R."/>
            <person name="Rise C."/>
            <person name="Rogov P."/>
            <person name="Ross K."/>
            <person name="Ryan E."/>
            <person name="Settipalli S."/>
            <person name="Shea T."/>
            <person name="Sherpa N."/>
            <person name="Shi L."/>
            <person name="Shih D."/>
            <person name="Sparrow T."/>
            <person name="Spaulding J."/>
            <person name="Stalker J."/>
            <person name="Stange-Thomann N."/>
            <person name="Stavropoulos S."/>
            <person name="Stone C."/>
            <person name="Strader C."/>
            <person name="Tesfaye S."/>
            <person name="Thomson T."/>
            <person name="Thoulutsang Y."/>
            <person name="Thoulutsang D."/>
            <person name="Topham K."/>
            <person name="Topping I."/>
            <person name="Tsamla T."/>
            <person name="Vassiliev H."/>
            <person name="Vo A."/>
            <person name="Wangchuk T."/>
            <person name="Wangdi T."/>
            <person name="Weiand M."/>
            <person name="Wilkinson J."/>
            <person name="Wilson A."/>
            <person name="Yadav S."/>
            <person name="Young G."/>
            <person name="Yu Q."/>
            <person name="Zembek L."/>
            <person name="Zhong D."/>
            <person name="Zimmer A."/>
            <person name="Zwirko Z."/>
            <person name="Jaffe D.B."/>
            <person name="Alvarez P."/>
            <person name="Brockman W."/>
            <person name="Butler J."/>
            <person name="Chin C."/>
            <person name="Gnerre S."/>
            <person name="Grabherr M."/>
            <person name="Kleber M."/>
            <person name="Mauceli E."/>
            <person name="MacCallum I."/>
        </authorList>
    </citation>
    <scope>NUCLEOTIDE SEQUENCE [LARGE SCALE GENOMIC DNA]</scope>
    <source>
        <strain evidence="6">Tucson 15010-1051.87</strain>
    </source>
</reference>
<keyword evidence="2 5" id="KW-0378">Hydrolase</keyword>
<dbReference type="PROSITE" id="PS00135">
    <property type="entry name" value="TRYPSIN_SER"/>
    <property type="match status" value="1"/>
</dbReference>
<feature type="signal peptide" evidence="3">
    <location>
        <begin position="1"/>
        <end position="32"/>
    </location>
</feature>
<dbReference type="InterPro" id="IPR001254">
    <property type="entry name" value="Trypsin_dom"/>
</dbReference>
<dbReference type="InterPro" id="IPR009003">
    <property type="entry name" value="Peptidase_S1_PA"/>
</dbReference>
<keyword evidence="2" id="KW-0720">Serine protease</keyword>
<keyword evidence="3" id="KW-0732">Signal</keyword>
<dbReference type="AlphaFoldDB" id="B4M5P7"/>
<dbReference type="PhylomeDB" id="B4M5P7"/>
<dbReference type="GO" id="GO:0004252">
    <property type="term" value="F:serine-type endopeptidase activity"/>
    <property type="evidence" value="ECO:0007669"/>
    <property type="project" value="InterPro"/>
</dbReference>
<evidence type="ECO:0000256" key="2">
    <source>
        <dbReference type="RuleBase" id="RU363034"/>
    </source>
</evidence>
<dbReference type="MEROPS" id="S01.B25"/>
<dbReference type="OrthoDB" id="6339452at2759"/>
<organism evidence="5 6">
    <name type="scientific">Drosophila virilis</name>
    <name type="common">Fruit fly</name>
    <dbReference type="NCBI Taxonomy" id="7244"/>
    <lineage>
        <taxon>Eukaryota</taxon>
        <taxon>Metazoa</taxon>
        <taxon>Ecdysozoa</taxon>
        <taxon>Arthropoda</taxon>
        <taxon>Hexapoda</taxon>
        <taxon>Insecta</taxon>
        <taxon>Pterygota</taxon>
        <taxon>Neoptera</taxon>
        <taxon>Endopterygota</taxon>
        <taxon>Diptera</taxon>
        <taxon>Brachycera</taxon>
        <taxon>Muscomorpha</taxon>
        <taxon>Ephydroidea</taxon>
        <taxon>Drosophilidae</taxon>
        <taxon>Drosophila</taxon>
    </lineage>
</organism>
<evidence type="ECO:0000259" key="4">
    <source>
        <dbReference type="PROSITE" id="PS50240"/>
    </source>
</evidence>
<dbReference type="InterPro" id="IPR018114">
    <property type="entry name" value="TRYPSIN_HIS"/>
</dbReference>
<proteinExistence type="predicted"/>
<dbReference type="PANTHER" id="PTHR24258:SF136">
    <property type="entry name" value="GH06673P-RELATED"/>
    <property type="match status" value="1"/>
</dbReference>
<dbReference type="PRINTS" id="PR00722">
    <property type="entry name" value="CHYMOTRYPSIN"/>
</dbReference>
<dbReference type="PROSITE" id="PS00134">
    <property type="entry name" value="TRYPSIN_HIS"/>
    <property type="match status" value="1"/>
</dbReference>
<dbReference type="Pfam" id="PF00089">
    <property type="entry name" value="Trypsin"/>
    <property type="match status" value="1"/>
</dbReference>
<accession>B4M5P7</accession>
<dbReference type="EMBL" id="CH940652">
    <property type="protein sequence ID" value="EDW58973.1"/>
    <property type="molecule type" value="Genomic_DNA"/>
</dbReference>
<feature type="chain" id="PRO_5002817299" description="Peptidase S1 domain-containing protein" evidence="3">
    <location>
        <begin position="33"/>
        <end position="324"/>
    </location>
</feature>
<keyword evidence="1" id="KW-1015">Disulfide bond</keyword>
<dbReference type="PROSITE" id="PS50240">
    <property type="entry name" value="TRYPSIN_DOM"/>
    <property type="match status" value="1"/>
</dbReference>
<keyword evidence="6" id="KW-1185">Reference proteome</keyword>
<dbReference type="OMA" id="WGQTTFA"/>
<dbReference type="InterPro" id="IPR033116">
    <property type="entry name" value="TRYPSIN_SER"/>
</dbReference>
<evidence type="ECO:0000313" key="6">
    <source>
        <dbReference type="Proteomes" id="UP000008792"/>
    </source>
</evidence>
<dbReference type="Proteomes" id="UP000008792">
    <property type="component" value="Unassembled WGS sequence"/>
</dbReference>
<dbReference type="InterPro" id="IPR001314">
    <property type="entry name" value="Peptidase_S1A"/>
</dbReference>
<dbReference type="GO" id="GO:0006508">
    <property type="term" value="P:proteolysis"/>
    <property type="evidence" value="ECO:0007669"/>
    <property type="project" value="UniProtKB-KW"/>
</dbReference>
<dbReference type="FunFam" id="2.40.10.10:FF:000157">
    <property type="entry name" value="GH18608p"/>
    <property type="match status" value="1"/>
</dbReference>
<dbReference type="CDD" id="cd00190">
    <property type="entry name" value="Tryp_SPc"/>
    <property type="match status" value="1"/>
</dbReference>
<dbReference type="InParanoid" id="B4M5P7"/>
<dbReference type="eggNOG" id="KOG3627">
    <property type="taxonomic scope" value="Eukaryota"/>
</dbReference>
<feature type="domain" description="Peptidase S1" evidence="4">
    <location>
        <begin position="79"/>
        <end position="321"/>
    </location>
</feature>
<dbReference type="Gene3D" id="2.40.10.10">
    <property type="entry name" value="Trypsin-like serine proteases"/>
    <property type="match status" value="2"/>
</dbReference>
<dbReference type="SMR" id="B4M5P7"/>
<evidence type="ECO:0000256" key="3">
    <source>
        <dbReference type="SAM" id="SignalP"/>
    </source>
</evidence>
<dbReference type="SMART" id="SM00020">
    <property type="entry name" value="Tryp_SPc"/>
    <property type="match status" value="1"/>
</dbReference>
<evidence type="ECO:0000313" key="5">
    <source>
        <dbReference type="EMBL" id="EDW58973.1"/>
    </source>
</evidence>